<comment type="similarity">
    <text evidence="1">Belongs to the zeta toxin family.</text>
</comment>
<reference evidence="8 9" key="1">
    <citation type="submission" date="2018-10" db="EMBL/GenBank/DDBJ databases">
        <authorList>
            <person name="Li J."/>
        </authorList>
    </citation>
    <scope>NUCLEOTIDE SEQUENCE [LARGE SCALE GENOMIC DNA]</scope>
    <source>
        <strain evidence="8 9">IF 016277</strain>
    </source>
</reference>
<organism evidence="8 9">
    <name type="scientific">Mycetocola tolaasinivorans</name>
    <dbReference type="NCBI Taxonomy" id="76635"/>
    <lineage>
        <taxon>Bacteria</taxon>
        <taxon>Bacillati</taxon>
        <taxon>Actinomycetota</taxon>
        <taxon>Actinomycetes</taxon>
        <taxon>Micrococcales</taxon>
        <taxon>Microbacteriaceae</taxon>
        <taxon>Mycetocola</taxon>
    </lineage>
</organism>
<evidence type="ECO:0000256" key="5">
    <source>
        <dbReference type="ARBA" id="ARBA00032897"/>
    </source>
</evidence>
<dbReference type="RefSeq" id="WP_121648133.1">
    <property type="nucleotide sequence ID" value="NZ_RCUX01000004.1"/>
</dbReference>
<sequence>MNAPRERVAAQLEQVLRRDGLDNPWGDREDASTRWIFGDGSLYDASRLRLHGELIDTARRKNPGAFGGALAAVVTAGPPGAGKSTALALDPRLEGFRDIDADDFKDALLIDARERGLLDRWLHDTLEDGRPIMPRELAGFVHAESTALADAMREDCLVDGENIVIHGTLSSIEYVGELLAELDGFGYEQLIIYDVEVPAEIAVERALDRWWSTREAGVDPLGGRFVPPAGIRAYYPEDISRAVTAANAQMLHDRAARLGWDVELAVVDAR</sequence>
<dbReference type="SUPFAM" id="SSF52540">
    <property type="entry name" value="P-loop containing nucleoside triphosphate hydrolases"/>
    <property type="match status" value="1"/>
</dbReference>
<name>A0A3L7A890_9MICO</name>
<evidence type="ECO:0000313" key="9">
    <source>
        <dbReference type="Proteomes" id="UP000272503"/>
    </source>
</evidence>
<evidence type="ECO:0000256" key="1">
    <source>
        <dbReference type="ARBA" id="ARBA00009104"/>
    </source>
</evidence>
<evidence type="ECO:0000256" key="2">
    <source>
        <dbReference type="ARBA" id="ARBA00011963"/>
    </source>
</evidence>
<evidence type="ECO:0000259" key="7">
    <source>
        <dbReference type="Pfam" id="PF06414"/>
    </source>
</evidence>
<protein>
    <recommendedName>
        <fullName evidence="5">UDP-N-acetylglucosamine kinase</fullName>
        <ecNumber evidence="2">2.7.1.176</ecNumber>
    </recommendedName>
    <alternativeName>
        <fullName evidence="5">UDP-N-acetylglucosamine kinase</fullName>
    </alternativeName>
</protein>
<proteinExistence type="inferred from homology"/>
<keyword evidence="9" id="KW-1185">Reference proteome</keyword>
<keyword evidence="3" id="KW-0547">Nucleotide-binding</keyword>
<dbReference type="Pfam" id="PF06414">
    <property type="entry name" value="Zeta_toxin"/>
    <property type="match status" value="1"/>
</dbReference>
<evidence type="ECO:0000313" key="8">
    <source>
        <dbReference type="EMBL" id="RLP76553.1"/>
    </source>
</evidence>
<gene>
    <name evidence="8" type="ORF">D9V32_06810</name>
</gene>
<dbReference type="OrthoDB" id="4451554at2"/>
<dbReference type="EC" id="2.7.1.176" evidence="2"/>
<evidence type="ECO:0000256" key="6">
    <source>
        <dbReference type="ARBA" id="ARBA00048178"/>
    </source>
</evidence>
<dbReference type="EMBL" id="RCUX01000004">
    <property type="protein sequence ID" value="RLP76553.1"/>
    <property type="molecule type" value="Genomic_DNA"/>
</dbReference>
<evidence type="ECO:0000256" key="4">
    <source>
        <dbReference type="ARBA" id="ARBA00022840"/>
    </source>
</evidence>
<accession>A0A3L7A890</accession>
<dbReference type="InterPro" id="IPR010488">
    <property type="entry name" value="Zeta_toxin_domain"/>
</dbReference>
<feature type="domain" description="Zeta toxin" evidence="7">
    <location>
        <begin position="135"/>
        <end position="234"/>
    </location>
</feature>
<dbReference type="GO" id="GO:0005524">
    <property type="term" value="F:ATP binding"/>
    <property type="evidence" value="ECO:0007669"/>
    <property type="project" value="UniProtKB-KW"/>
</dbReference>
<keyword evidence="4" id="KW-0067">ATP-binding</keyword>
<dbReference type="InterPro" id="IPR027417">
    <property type="entry name" value="P-loop_NTPase"/>
</dbReference>
<comment type="catalytic activity">
    <reaction evidence="6">
        <text>UDP-N-acetyl-alpha-D-glucosamine + ATP = UDP-N-acetyl-alpha-D-glucosamine 3'-phosphate + ADP + H(+)</text>
        <dbReference type="Rhea" id="RHEA:32671"/>
        <dbReference type="ChEBI" id="CHEBI:15378"/>
        <dbReference type="ChEBI" id="CHEBI:30616"/>
        <dbReference type="ChEBI" id="CHEBI:57705"/>
        <dbReference type="ChEBI" id="CHEBI:64353"/>
        <dbReference type="ChEBI" id="CHEBI:456216"/>
        <dbReference type="EC" id="2.7.1.176"/>
    </reaction>
</comment>
<dbReference type="AlphaFoldDB" id="A0A3L7A890"/>
<dbReference type="GO" id="GO:0016301">
    <property type="term" value="F:kinase activity"/>
    <property type="evidence" value="ECO:0007669"/>
    <property type="project" value="InterPro"/>
</dbReference>
<dbReference type="Proteomes" id="UP000272503">
    <property type="component" value="Unassembled WGS sequence"/>
</dbReference>
<comment type="caution">
    <text evidence="8">The sequence shown here is derived from an EMBL/GenBank/DDBJ whole genome shotgun (WGS) entry which is preliminary data.</text>
</comment>
<dbReference type="Gene3D" id="3.40.50.300">
    <property type="entry name" value="P-loop containing nucleotide triphosphate hydrolases"/>
    <property type="match status" value="1"/>
</dbReference>
<evidence type="ECO:0000256" key="3">
    <source>
        <dbReference type="ARBA" id="ARBA00022741"/>
    </source>
</evidence>